<keyword evidence="2" id="KW-0970">Cilium biogenesis/degradation</keyword>
<dbReference type="AlphaFoldDB" id="A0A2K5SG78"/>
<name>A0A2K5SG78_CEBIM</name>
<evidence type="ECO:0000256" key="2">
    <source>
        <dbReference type="ARBA" id="ARBA00022794"/>
    </source>
</evidence>
<dbReference type="CTD" id="220136"/>
<dbReference type="GeneID" id="108305096"/>
<dbReference type="GO" id="GO:0000922">
    <property type="term" value="C:spindle pole"/>
    <property type="evidence" value="ECO:0007669"/>
    <property type="project" value="Ensembl"/>
</dbReference>
<evidence type="ECO:0000256" key="7">
    <source>
        <dbReference type="ARBA" id="ARBA00033773"/>
    </source>
</evidence>
<reference evidence="10" key="1">
    <citation type="submission" date="2025-08" db="UniProtKB">
        <authorList>
            <consortium name="Ensembl"/>
        </authorList>
    </citation>
    <scope>IDENTIFICATION</scope>
</reference>
<dbReference type="GO" id="GO:0035869">
    <property type="term" value="C:ciliary transition zone"/>
    <property type="evidence" value="ECO:0007669"/>
    <property type="project" value="Ensembl"/>
</dbReference>
<dbReference type="KEGG" id="cimi:108305096"/>
<feature type="coiled-coil region" evidence="8">
    <location>
        <begin position="365"/>
        <end position="422"/>
    </location>
</feature>
<feature type="coiled-coil region" evidence="8">
    <location>
        <begin position="91"/>
        <end position="147"/>
    </location>
</feature>
<evidence type="ECO:0000256" key="5">
    <source>
        <dbReference type="ARBA" id="ARBA00023273"/>
    </source>
</evidence>
<dbReference type="OMA" id="EENDRMY"/>
<keyword evidence="4" id="KW-0969">Cilium</keyword>
<dbReference type="Pfam" id="PF13868">
    <property type="entry name" value="TPH"/>
    <property type="match status" value="1"/>
</dbReference>
<evidence type="ECO:0000256" key="3">
    <source>
        <dbReference type="ARBA" id="ARBA00023054"/>
    </source>
</evidence>
<evidence type="ECO:0000313" key="11">
    <source>
        <dbReference type="Proteomes" id="UP000233040"/>
    </source>
</evidence>
<evidence type="ECO:0000256" key="8">
    <source>
        <dbReference type="SAM" id="Coils"/>
    </source>
</evidence>
<dbReference type="PANTHER" id="PTHR31183">
    <property type="entry name" value="TRICHOPLEIN KERATIN FILAMENT-BINDING PROTEIN FAMILY MEMBER"/>
    <property type="match status" value="1"/>
</dbReference>
<organism evidence="10 11">
    <name type="scientific">Cebus imitator</name>
    <name type="common">Panamanian white-faced capuchin</name>
    <name type="synonym">Cebus capucinus imitator</name>
    <dbReference type="NCBI Taxonomy" id="2715852"/>
    <lineage>
        <taxon>Eukaryota</taxon>
        <taxon>Metazoa</taxon>
        <taxon>Chordata</taxon>
        <taxon>Craniata</taxon>
        <taxon>Vertebrata</taxon>
        <taxon>Euteleostomi</taxon>
        <taxon>Mammalia</taxon>
        <taxon>Eutheria</taxon>
        <taxon>Euarchontoglires</taxon>
        <taxon>Primates</taxon>
        <taxon>Haplorrhini</taxon>
        <taxon>Platyrrhini</taxon>
        <taxon>Cebidae</taxon>
        <taxon>Cebinae</taxon>
        <taxon>Cebus</taxon>
    </lineage>
</organism>
<sequence>MYSQRFGTVQREVKGPTPKVVIVRAKTPKGQRAEQHLERIRRSHQKHNAILASIKSNERDRLKVEWDQHHDCKFLDNLVRARIKDAVQGFIINIEERRNKLRELLALEENEYFTEMQLKKETIEEKIDRMREKTKLLKEKNEKERQDFVAEKLDQQFREHCEELRVKLFCIHQKKVCEERKAQIAFNEELRRQKLVEEQMFSKLWEEDRLAKEKREAQEERRQKELMENTRLGLNAQITSIKAQRKALQLLKEEEARLVESNNAQIKHENEQDKLKKQKAKQETRTMLQKALQERIEHIQQEYRDEQDLNMKLVQRALQDLQEEADKKKQKREDMIREQKIYHKYLAQRHEEEKAQEKEFDRILEEDKEKKLAEKDKELKLEKEARKQLVDEVMCTRKLQVQEKLQREAKEQEERAMEQKHIHAGHKELHCEEKENFASQRLAQEYRKQLQMQIAYQQQSQEAEKEEKRREFEAGIAANKICLDKIQEILSTHQVLPQNIHPMRKACPSELPP</sequence>
<dbReference type="InterPro" id="IPR043597">
    <property type="entry name" value="TPH_dom"/>
</dbReference>
<dbReference type="GO" id="GO:0060271">
    <property type="term" value="P:cilium assembly"/>
    <property type="evidence" value="ECO:0007669"/>
    <property type="project" value="Ensembl"/>
</dbReference>
<evidence type="ECO:0000256" key="1">
    <source>
        <dbReference type="ARBA" id="ARBA00004138"/>
    </source>
</evidence>
<evidence type="ECO:0000313" key="10">
    <source>
        <dbReference type="Ensembl" id="ENSCCAP00000039394.1"/>
    </source>
</evidence>
<dbReference type="RefSeq" id="XP_037594920.1">
    <property type="nucleotide sequence ID" value="XM_037738992.1"/>
</dbReference>
<dbReference type="Ensembl" id="ENSCCAT00000057202.1">
    <property type="protein sequence ID" value="ENSCCAP00000039394.1"/>
    <property type="gene ID" value="ENSCCAG00000037510.1"/>
</dbReference>
<dbReference type="InterPro" id="IPR043596">
    <property type="entry name" value="CFAP53/TCHP"/>
</dbReference>
<accession>A0A2K5SG78</accession>
<feature type="coiled-coil region" evidence="8">
    <location>
        <begin position="207"/>
        <end position="338"/>
    </location>
</feature>
<comment type="similarity">
    <text evidence="6">Belongs to the CFAP53 family.</text>
</comment>
<dbReference type="PANTHER" id="PTHR31183:SF1">
    <property type="entry name" value="CILIA- AND FLAGELLA-ASSOCIATED PROTEIN 53"/>
    <property type="match status" value="1"/>
</dbReference>
<evidence type="ECO:0000259" key="9">
    <source>
        <dbReference type="Pfam" id="PF13868"/>
    </source>
</evidence>
<dbReference type="GeneTree" id="ENSGT01120000271938"/>
<reference evidence="10" key="2">
    <citation type="submission" date="2025-09" db="UniProtKB">
        <authorList>
            <consortium name="Ensembl"/>
        </authorList>
    </citation>
    <scope>IDENTIFICATION</scope>
</reference>
<dbReference type="GO" id="GO:0034451">
    <property type="term" value="C:centriolar satellite"/>
    <property type="evidence" value="ECO:0007669"/>
    <property type="project" value="Ensembl"/>
</dbReference>
<dbReference type="STRING" id="9516.ENSCCAP00000039394"/>
<feature type="domain" description="Trichohyalin-plectin-homology" evidence="9">
    <location>
        <begin position="158"/>
        <end position="489"/>
    </location>
</feature>
<comment type="subcellular location">
    <subcellularLocation>
        <location evidence="1">Cell projection</location>
        <location evidence="1">Cilium</location>
    </subcellularLocation>
</comment>
<keyword evidence="11" id="KW-1185">Reference proteome</keyword>
<keyword evidence="3 8" id="KW-0175">Coiled coil</keyword>
<evidence type="ECO:0000256" key="4">
    <source>
        <dbReference type="ARBA" id="ARBA00023069"/>
    </source>
</evidence>
<dbReference type="GO" id="GO:0007368">
    <property type="term" value="P:determination of left/right symmetry"/>
    <property type="evidence" value="ECO:0007669"/>
    <property type="project" value="Ensembl"/>
</dbReference>
<evidence type="ECO:0000256" key="6">
    <source>
        <dbReference type="ARBA" id="ARBA00033747"/>
    </source>
</evidence>
<protein>
    <recommendedName>
        <fullName evidence="7">Cilia- and flagella-associated protein 53</fullName>
    </recommendedName>
</protein>
<keyword evidence="5" id="KW-0966">Cell projection</keyword>
<gene>
    <name evidence="10" type="primary">CFAP53</name>
</gene>
<proteinExistence type="inferred from homology"/>
<dbReference type="Proteomes" id="UP000233040">
    <property type="component" value="Unassembled WGS sequence"/>
</dbReference>
<dbReference type="GO" id="GO:0005879">
    <property type="term" value="C:axonemal microtubule"/>
    <property type="evidence" value="ECO:0007669"/>
    <property type="project" value="Ensembl"/>
</dbReference>